<dbReference type="Proteomes" id="UP000299102">
    <property type="component" value="Unassembled WGS sequence"/>
</dbReference>
<organism evidence="2 3">
    <name type="scientific">Eumeta variegata</name>
    <name type="common">Bagworm moth</name>
    <name type="synonym">Eumeta japonica</name>
    <dbReference type="NCBI Taxonomy" id="151549"/>
    <lineage>
        <taxon>Eukaryota</taxon>
        <taxon>Metazoa</taxon>
        <taxon>Ecdysozoa</taxon>
        <taxon>Arthropoda</taxon>
        <taxon>Hexapoda</taxon>
        <taxon>Insecta</taxon>
        <taxon>Pterygota</taxon>
        <taxon>Neoptera</taxon>
        <taxon>Endopterygota</taxon>
        <taxon>Lepidoptera</taxon>
        <taxon>Glossata</taxon>
        <taxon>Ditrysia</taxon>
        <taxon>Tineoidea</taxon>
        <taxon>Psychidae</taxon>
        <taxon>Oiketicinae</taxon>
        <taxon>Eumeta</taxon>
    </lineage>
</organism>
<comment type="caution">
    <text evidence="2">The sequence shown here is derived from an EMBL/GenBank/DDBJ whole genome shotgun (WGS) entry which is preliminary data.</text>
</comment>
<evidence type="ECO:0000256" key="1">
    <source>
        <dbReference type="SAM" id="MobiDB-lite"/>
    </source>
</evidence>
<gene>
    <name evidence="2" type="ORF">EVAR_66392_1</name>
</gene>
<dbReference type="EMBL" id="BGZK01002236">
    <property type="protein sequence ID" value="GBP92078.1"/>
    <property type="molecule type" value="Genomic_DNA"/>
</dbReference>
<accession>A0A4C1ZWK5</accession>
<dbReference type="AlphaFoldDB" id="A0A4C1ZWK5"/>
<sequence length="245" mass="27513">MLGSPGSELGLMMIAGAFRLARGRIKIRTPRSEMEERASSIEWPKSLIHACVRARMFVFGPMRYHAITDYRREVAISAVGFRPVNESSDGPLPSPSPPHSLFVAPVFLLSPHFPLHQLIPSSIRHPILIQESDNVLVTPLRWPTHRNTPRHIYHLTSLFLHLSFRDTSHVLLLISHVVLHTYSTALILLSFFFSRTQLPLPHLSMISKVVSYKTLYEAPDDDTSATSINEGSRSCDRVPGAHLKG</sequence>
<keyword evidence="3" id="KW-1185">Reference proteome</keyword>
<name>A0A4C1ZWK5_EUMVA</name>
<evidence type="ECO:0000313" key="2">
    <source>
        <dbReference type="EMBL" id="GBP92078.1"/>
    </source>
</evidence>
<feature type="region of interest" description="Disordered" evidence="1">
    <location>
        <begin position="221"/>
        <end position="245"/>
    </location>
</feature>
<protein>
    <submittedName>
        <fullName evidence="2">Uncharacterized protein</fullName>
    </submittedName>
</protein>
<proteinExistence type="predicted"/>
<evidence type="ECO:0000313" key="3">
    <source>
        <dbReference type="Proteomes" id="UP000299102"/>
    </source>
</evidence>
<reference evidence="2 3" key="1">
    <citation type="journal article" date="2019" name="Commun. Biol.">
        <title>The bagworm genome reveals a unique fibroin gene that provides high tensile strength.</title>
        <authorList>
            <person name="Kono N."/>
            <person name="Nakamura H."/>
            <person name="Ohtoshi R."/>
            <person name="Tomita M."/>
            <person name="Numata K."/>
            <person name="Arakawa K."/>
        </authorList>
    </citation>
    <scope>NUCLEOTIDE SEQUENCE [LARGE SCALE GENOMIC DNA]</scope>
</reference>